<accession>T0QAT6</accession>
<dbReference type="OMA" id="ICIARAN"/>
<dbReference type="Gene3D" id="3.80.10.10">
    <property type="entry name" value="Ribonuclease Inhibitor"/>
    <property type="match status" value="1"/>
</dbReference>
<keyword evidence="2" id="KW-1185">Reference proteome</keyword>
<evidence type="ECO:0000313" key="2">
    <source>
        <dbReference type="Proteomes" id="UP000030762"/>
    </source>
</evidence>
<evidence type="ECO:0000313" key="1">
    <source>
        <dbReference type="EMBL" id="EQC31791.1"/>
    </source>
</evidence>
<dbReference type="SUPFAM" id="SSF52047">
    <property type="entry name" value="RNI-like"/>
    <property type="match status" value="1"/>
</dbReference>
<organism evidence="1 2">
    <name type="scientific">Saprolegnia diclina (strain VS20)</name>
    <dbReference type="NCBI Taxonomy" id="1156394"/>
    <lineage>
        <taxon>Eukaryota</taxon>
        <taxon>Sar</taxon>
        <taxon>Stramenopiles</taxon>
        <taxon>Oomycota</taxon>
        <taxon>Saprolegniomycetes</taxon>
        <taxon>Saprolegniales</taxon>
        <taxon>Saprolegniaceae</taxon>
        <taxon>Saprolegnia</taxon>
    </lineage>
</organism>
<sequence length="468" mass="51686">MAMTKRIKPMAPGLALPQHLVETIMCYLDTATAFFSALRTLPRAGKSPFLVALEELTAEVPPWMLWPILDVGCAAEASIGHEALFARVLQSHPYVLMNDGEPEKYLPLVSPSADVVLPDYNNSVATLAPSSLARVTNFQINLVSLRTVATYVAHAPRLRAMSLTGTLNALTDDESALDHLFACTKATLRRMELILYCDSIQRRHAAIEALAHVLATFPVETLYIHNLSVSVTEAKMLYDAMRASPRLQRLYFIASAQLARYVTAWATPQTCLRYHAHDAACVVSTKSALSSVTTWTIDGEWSEIKAAVLTLRTMQHVRELHVMVLPGPVHPTEYKKLLEVIEALPLRKLSLLGFECLTTPAIKELMACLRRQGTLRSLHLIQSSLSADALATLAATVPMLGHIKHMDLSDNDFSDDQVPSLQVLLSHLAHLNLHGTKLSSSATERLKRYALDVLCHLSIDNGDINEEY</sequence>
<dbReference type="EMBL" id="JH767167">
    <property type="protein sequence ID" value="EQC31791.1"/>
    <property type="molecule type" value="Genomic_DNA"/>
</dbReference>
<dbReference type="Proteomes" id="UP000030762">
    <property type="component" value="Unassembled WGS sequence"/>
</dbReference>
<dbReference type="OrthoDB" id="120976at2759"/>
<dbReference type="InterPro" id="IPR032675">
    <property type="entry name" value="LRR_dom_sf"/>
</dbReference>
<gene>
    <name evidence="1" type="ORF">SDRG_10580</name>
</gene>
<proteinExistence type="predicted"/>
<reference evidence="1 2" key="1">
    <citation type="submission" date="2012-04" db="EMBL/GenBank/DDBJ databases">
        <title>The Genome Sequence of Saprolegnia declina VS20.</title>
        <authorList>
            <consortium name="The Broad Institute Genome Sequencing Platform"/>
            <person name="Russ C."/>
            <person name="Nusbaum C."/>
            <person name="Tyler B."/>
            <person name="van West P."/>
            <person name="Dieguez-Uribeondo J."/>
            <person name="de Bruijn I."/>
            <person name="Tripathy S."/>
            <person name="Jiang R."/>
            <person name="Young S.K."/>
            <person name="Zeng Q."/>
            <person name="Gargeya S."/>
            <person name="Fitzgerald M."/>
            <person name="Haas B."/>
            <person name="Abouelleil A."/>
            <person name="Alvarado L."/>
            <person name="Arachchi H.M."/>
            <person name="Berlin A."/>
            <person name="Chapman S.B."/>
            <person name="Goldberg J."/>
            <person name="Griggs A."/>
            <person name="Gujja S."/>
            <person name="Hansen M."/>
            <person name="Howarth C."/>
            <person name="Imamovic A."/>
            <person name="Larimer J."/>
            <person name="McCowen C."/>
            <person name="Montmayeur A."/>
            <person name="Murphy C."/>
            <person name="Neiman D."/>
            <person name="Pearson M."/>
            <person name="Priest M."/>
            <person name="Roberts A."/>
            <person name="Saif S."/>
            <person name="Shea T."/>
            <person name="Sisk P."/>
            <person name="Sykes S."/>
            <person name="Wortman J."/>
            <person name="Nusbaum C."/>
            <person name="Birren B."/>
        </authorList>
    </citation>
    <scope>NUCLEOTIDE SEQUENCE [LARGE SCALE GENOMIC DNA]</scope>
    <source>
        <strain evidence="1 2">VS20</strain>
    </source>
</reference>
<dbReference type="GeneID" id="19951307"/>
<dbReference type="RefSeq" id="XP_008614798.1">
    <property type="nucleotide sequence ID" value="XM_008616576.1"/>
</dbReference>
<name>T0QAT6_SAPDV</name>
<dbReference type="InParanoid" id="T0QAT6"/>
<protein>
    <submittedName>
        <fullName evidence="1">Uncharacterized protein</fullName>
    </submittedName>
</protein>
<dbReference type="VEuPathDB" id="FungiDB:SDRG_10580"/>
<dbReference type="AlphaFoldDB" id="T0QAT6"/>